<dbReference type="AlphaFoldDB" id="A0AA37GZT8"/>
<dbReference type="EMBL" id="BPPX01000053">
    <property type="protein sequence ID" value="GJC90389.1"/>
    <property type="molecule type" value="Genomic_DNA"/>
</dbReference>
<evidence type="ECO:0000256" key="3">
    <source>
        <dbReference type="SAM" id="MobiDB-lite"/>
    </source>
</evidence>
<comment type="subcellular location">
    <subcellularLocation>
        <location evidence="1">Nucleus</location>
    </subcellularLocation>
</comment>
<evidence type="ECO:0000256" key="1">
    <source>
        <dbReference type="ARBA" id="ARBA00004123"/>
    </source>
</evidence>
<organism evidence="4 5">
    <name type="scientific">Colletotrichum liriopes</name>
    <dbReference type="NCBI Taxonomy" id="708192"/>
    <lineage>
        <taxon>Eukaryota</taxon>
        <taxon>Fungi</taxon>
        <taxon>Dikarya</taxon>
        <taxon>Ascomycota</taxon>
        <taxon>Pezizomycotina</taxon>
        <taxon>Sordariomycetes</taxon>
        <taxon>Hypocreomycetidae</taxon>
        <taxon>Glomerellales</taxon>
        <taxon>Glomerellaceae</taxon>
        <taxon>Colletotrichum</taxon>
        <taxon>Colletotrichum spaethianum species complex</taxon>
    </lineage>
</organism>
<keyword evidence="2" id="KW-0539">Nucleus</keyword>
<name>A0AA37GZT8_9PEZI</name>
<sequence length="550" mass="61171">MNIPDCNHTSSPGEDSAALSPAPNDPQGLSLVTEPVRPDPGDQEYAAGRPIESRQHALLYDEGECETSPGYERFQPRPDYQIPVPAPIAPSGLLESAKFAEDILYYHHLRDSSPYGLLSTLSLNDIFQAEHLDGAFFHAALALSALSISVSNAPEPLVAKASLHALDHFVTALGSIRSAHLDDSDDQSAQAETFVLPQGRYMAISWLATIIFLAYFELQRGQLKLWYIHCRAALAFLSQNLSSVRASAAGESLTRSFARIASLLEIYDRTYSDISRIASTDVSESLMLSLANSPYHADRLLCILPRVIELEEKWRGNPQHDTLWRQQAEHLVDELEAWRENLPAAEAPLAQDEDKGKSFGIAEGPGFSVTPLTLVDARDPVKAATSFMHYLVSLLRLQTFYSPSSDRKSPPNAAATVHLICRLAAGVSFTSCTTVNAYGHGMLPAMMNAYYMTDSAGCKEWIRGWIGRFPREREGIWNVRHAERLLTYVDEEYGRKGLRSGWRIIKVRMVDLDEEATPQGDEEEKQGDRLAVEIYSRNRMGWSVDYVDIP</sequence>
<dbReference type="InterPro" id="IPR021858">
    <property type="entry name" value="Fun_TF"/>
</dbReference>
<evidence type="ECO:0000256" key="2">
    <source>
        <dbReference type="ARBA" id="ARBA00023242"/>
    </source>
</evidence>
<dbReference type="PANTHER" id="PTHR37534:SF46">
    <property type="entry name" value="ZN(II)2CYS6 TRANSCRIPTION FACTOR (EUROFUNG)"/>
    <property type="match status" value="1"/>
</dbReference>
<dbReference type="Pfam" id="PF11951">
    <property type="entry name" value="Fungal_trans_2"/>
    <property type="match status" value="1"/>
</dbReference>
<keyword evidence="5" id="KW-1185">Reference proteome</keyword>
<gene>
    <name evidence="4" type="ORF">ColLi_13227</name>
</gene>
<evidence type="ECO:0000313" key="4">
    <source>
        <dbReference type="EMBL" id="GJC90389.1"/>
    </source>
</evidence>
<proteinExistence type="predicted"/>
<evidence type="ECO:0000313" key="5">
    <source>
        <dbReference type="Proteomes" id="UP001055172"/>
    </source>
</evidence>
<comment type="caution">
    <text evidence="4">The sequence shown here is derived from an EMBL/GenBank/DDBJ whole genome shotgun (WGS) entry which is preliminary data.</text>
</comment>
<evidence type="ECO:0008006" key="6">
    <source>
        <dbReference type="Google" id="ProtNLM"/>
    </source>
</evidence>
<protein>
    <recommendedName>
        <fullName evidence="6">C6 zinc finger domain-containing protein</fullName>
    </recommendedName>
</protein>
<feature type="region of interest" description="Disordered" evidence="3">
    <location>
        <begin position="1"/>
        <end position="49"/>
    </location>
</feature>
<dbReference type="GO" id="GO:0005634">
    <property type="term" value="C:nucleus"/>
    <property type="evidence" value="ECO:0007669"/>
    <property type="project" value="UniProtKB-SubCell"/>
</dbReference>
<accession>A0AA37GZT8</accession>
<reference evidence="4 5" key="1">
    <citation type="submission" date="2021-07" db="EMBL/GenBank/DDBJ databases">
        <title>Genome data of Colletotrichum spaethianum.</title>
        <authorList>
            <person name="Utami Y.D."/>
            <person name="Hiruma K."/>
        </authorList>
    </citation>
    <scope>NUCLEOTIDE SEQUENCE [LARGE SCALE GENOMIC DNA]</scope>
    <source>
        <strain evidence="4 5">MAFF 242679</strain>
    </source>
</reference>
<dbReference type="Proteomes" id="UP001055172">
    <property type="component" value="Unassembled WGS sequence"/>
</dbReference>
<dbReference type="PANTHER" id="PTHR37534">
    <property type="entry name" value="TRANSCRIPTIONAL ACTIVATOR PROTEIN UGA3"/>
    <property type="match status" value="1"/>
</dbReference>